<protein>
    <submittedName>
        <fullName evidence="1">1101_t:CDS:1</fullName>
    </submittedName>
</protein>
<evidence type="ECO:0000313" key="2">
    <source>
        <dbReference type="Proteomes" id="UP000789508"/>
    </source>
</evidence>
<evidence type="ECO:0000313" key="1">
    <source>
        <dbReference type="EMBL" id="CAG8578078.1"/>
    </source>
</evidence>
<gene>
    <name evidence="1" type="ORF">ALEPTO_LOCUS7126</name>
</gene>
<keyword evidence="2" id="KW-1185">Reference proteome</keyword>
<dbReference type="EMBL" id="CAJVPS010002873">
    <property type="protein sequence ID" value="CAG8578078.1"/>
    <property type="molecule type" value="Genomic_DNA"/>
</dbReference>
<dbReference type="Proteomes" id="UP000789508">
    <property type="component" value="Unassembled WGS sequence"/>
</dbReference>
<sequence>MLGVFSVAEQQKINNLLTEEKAKVQTLSQKVQPESIDKATWPELLE</sequence>
<accession>A0A9N9BSB6</accession>
<proteinExistence type="predicted"/>
<comment type="caution">
    <text evidence="1">The sequence shown here is derived from an EMBL/GenBank/DDBJ whole genome shotgun (WGS) entry which is preliminary data.</text>
</comment>
<name>A0A9N9BSB6_9GLOM</name>
<organism evidence="1 2">
    <name type="scientific">Ambispora leptoticha</name>
    <dbReference type="NCBI Taxonomy" id="144679"/>
    <lineage>
        <taxon>Eukaryota</taxon>
        <taxon>Fungi</taxon>
        <taxon>Fungi incertae sedis</taxon>
        <taxon>Mucoromycota</taxon>
        <taxon>Glomeromycotina</taxon>
        <taxon>Glomeromycetes</taxon>
        <taxon>Archaeosporales</taxon>
        <taxon>Ambisporaceae</taxon>
        <taxon>Ambispora</taxon>
    </lineage>
</organism>
<reference evidence="1" key="1">
    <citation type="submission" date="2021-06" db="EMBL/GenBank/DDBJ databases">
        <authorList>
            <person name="Kallberg Y."/>
            <person name="Tangrot J."/>
            <person name="Rosling A."/>
        </authorList>
    </citation>
    <scope>NUCLEOTIDE SEQUENCE</scope>
    <source>
        <strain evidence="1">FL130A</strain>
    </source>
</reference>
<dbReference type="AlphaFoldDB" id="A0A9N9BSB6"/>